<dbReference type="NCBIfam" id="TIGR02436">
    <property type="entry name" value="four helix bundle protein"/>
    <property type="match status" value="1"/>
</dbReference>
<comment type="caution">
    <text evidence="1">The sequence shown here is derived from an EMBL/GenBank/DDBJ whole genome shotgun (WGS) entry which is preliminary data.</text>
</comment>
<accession>A0A937XIW4</accession>
<evidence type="ECO:0000313" key="1">
    <source>
        <dbReference type="EMBL" id="MBM3331900.1"/>
    </source>
</evidence>
<gene>
    <name evidence="1" type="ORF">FJY68_08650</name>
</gene>
<dbReference type="SUPFAM" id="SSF158446">
    <property type="entry name" value="IVS-encoded protein-like"/>
    <property type="match status" value="1"/>
</dbReference>
<dbReference type="Pfam" id="PF05635">
    <property type="entry name" value="23S_rRNA_IVP"/>
    <property type="match status" value="1"/>
</dbReference>
<protein>
    <submittedName>
        <fullName evidence="1">Four helix bundle protein</fullName>
    </submittedName>
</protein>
<name>A0A937XIW4_UNCW3</name>
<dbReference type="Proteomes" id="UP000779900">
    <property type="component" value="Unassembled WGS sequence"/>
</dbReference>
<dbReference type="CDD" id="cd16377">
    <property type="entry name" value="23S_rRNA_IVP_like"/>
    <property type="match status" value="1"/>
</dbReference>
<dbReference type="EMBL" id="VGIR01000049">
    <property type="protein sequence ID" value="MBM3331900.1"/>
    <property type="molecule type" value="Genomic_DNA"/>
</dbReference>
<sequence>MKSREGGQAAEGSSGRKLQRFEDLLVWKRAHELTLSVYRMTARFPRDEQFGLVSQMRRAAVSVPANIAEGFKKRSHPDKVKFYNISQGSLEELRYYLILCRDLGCAGEVDSAQANLDEVGRMLHGLIVSIGRRP</sequence>
<evidence type="ECO:0000313" key="2">
    <source>
        <dbReference type="Proteomes" id="UP000779900"/>
    </source>
</evidence>
<dbReference type="Gene3D" id="1.20.1440.60">
    <property type="entry name" value="23S rRNA-intervening sequence"/>
    <property type="match status" value="1"/>
</dbReference>
<dbReference type="InterPro" id="IPR012657">
    <property type="entry name" value="23S_rRNA-intervening_sequence"/>
</dbReference>
<reference evidence="1" key="1">
    <citation type="submission" date="2019-03" db="EMBL/GenBank/DDBJ databases">
        <title>Lake Tanganyika Metagenome-Assembled Genomes (MAGs).</title>
        <authorList>
            <person name="Tran P."/>
        </authorList>
    </citation>
    <scope>NUCLEOTIDE SEQUENCE</scope>
    <source>
        <strain evidence="1">K_DeepCast_150m_m2_040</strain>
    </source>
</reference>
<dbReference type="InterPro" id="IPR036583">
    <property type="entry name" value="23S_rRNA_IVS_sf"/>
</dbReference>
<dbReference type="PANTHER" id="PTHR38471:SF2">
    <property type="entry name" value="FOUR HELIX BUNDLE PROTEIN"/>
    <property type="match status" value="1"/>
</dbReference>
<dbReference type="AlphaFoldDB" id="A0A937XIW4"/>
<proteinExistence type="predicted"/>
<organism evidence="1 2">
    <name type="scientific">candidate division WOR-3 bacterium</name>
    <dbReference type="NCBI Taxonomy" id="2052148"/>
    <lineage>
        <taxon>Bacteria</taxon>
        <taxon>Bacteria division WOR-3</taxon>
    </lineage>
</organism>
<dbReference type="PANTHER" id="PTHR38471">
    <property type="entry name" value="FOUR HELIX BUNDLE PROTEIN"/>
    <property type="match status" value="1"/>
</dbReference>